<dbReference type="EMBL" id="RAPY01000001">
    <property type="protein sequence ID" value="RKE55555.1"/>
    <property type="molecule type" value="Genomic_DNA"/>
</dbReference>
<name>A0A420BFU2_SPHD1</name>
<proteinExistence type="predicted"/>
<evidence type="ECO:0000313" key="1">
    <source>
        <dbReference type="EMBL" id="RKE55555.1"/>
    </source>
</evidence>
<dbReference type="AlphaFoldDB" id="A0A420BFU2"/>
<reference evidence="1 2" key="1">
    <citation type="submission" date="2018-09" db="EMBL/GenBank/DDBJ databases">
        <title>Genomic Encyclopedia of Type Strains, Phase III (KMG-III): the genomes of soil and plant-associated and newly described type strains.</title>
        <authorList>
            <person name="Whitman W."/>
        </authorList>
    </citation>
    <scope>NUCLEOTIDE SEQUENCE [LARGE SCALE GENOMIC DNA]</scope>
    <source>
        <strain evidence="1 2">CECT 7938</strain>
    </source>
</reference>
<comment type="caution">
    <text evidence="1">The sequence shown here is derived from an EMBL/GenBank/DDBJ whole genome shotgun (WGS) entry which is preliminary data.</text>
</comment>
<keyword evidence="2" id="KW-1185">Reference proteome</keyword>
<organism evidence="1 2">
    <name type="scientific">Sphingobacterium detergens</name>
    <dbReference type="NCBI Taxonomy" id="1145106"/>
    <lineage>
        <taxon>Bacteria</taxon>
        <taxon>Pseudomonadati</taxon>
        <taxon>Bacteroidota</taxon>
        <taxon>Sphingobacteriia</taxon>
        <taxon>Sphingobacteriales</taxon>
        <taxon>Sphingobacteriaceae</taxon>
        <taxon>Sphingobacterium</taxon>
    </lineage>
</organism>
<gene>
    <name evidence="1" type="ORF">DFQ12_0387</name>
</gene>
<accession>A0A420BFU2</accession>
<dbReference type="RefSeq" id="WP_120257328.1">
    <property type="nucleotide sequence ID" value="NZ_RAPY01000001.1"/>
</dbReference>
<evidence type="ECO:0000313" key="2">
    <source>
        <dbReference type="Proteomes" id="UP000286246"/>
    </source>
</evidence>
<protein>
    <submittedName>
        <fullName evidence="1">Uncharacterized protein</fullName>
    </submittedName>
</protein>
<dbReference type="OrthoDB" id="701537at2"/>
<sequence>MGINDNGFIRGLVGPLVNRKVGNKNYLQSRPYRVKQTDDTKRAGKDFGKVSRAGAMIRMCFGEVHQDLHDGQMGNRLNRQIYRAIKTNLDCEKGSRTLSNCVLDRLVNFQFNENCHMQDYLFIDPVISLNKKNELKISFPEFDIKRALVLPEKCNAVVFKFFAVSFDFDEFEPTEIKDIEWEYDVKQDGIPAKTLTIKCSDFVGSSIFVGFTILYLEKGSRRSNVLNEIDFNPASILAAFQLYKGHKKSESRQQHLIEK</sequence>
<dbReference type="Proteomes" id="UP000286246">
    <property type="component" value="Unassembled WGS sequence"/>
</dbReference>